<organism evidence="2 3">
    <name type="scientific">Candidatus Doudnabacteria bacterium RIFCSPHIGHO2_01_FULL_49_9</name>
    <dbReference type="NCBI Taxonomy" id="1817827"/>
    <lineage>
        <taxon>Bacteria</taxon>
        <taxon>Candidatus Doudnaibacteriota</taxon>
    </lineage>
</organism>
<dbReference type="AlphaFoldDB" id="A0A1F5P2P4"/>
<dbReference type="Proteomes" id="UP000176339">
    <property type="component" value="Unassembled WGS sequence"/>
</dbReference>
<evidence type="ECO:0000313" key="3">
    <source>
        <dbReference type="Proteomes" id="UP000176339"/>
    </source>
</evidence>
<dbReference type="EMBL" id="MFEN01000027">
    <property type="protein sequence ID" value="OGE84095.1"/>
    <property type="molecule type" value="Genomic_DNA"/>
</dbReference>
<name>A0A1F5P2P4_9BACT</name>
<gene>
    <name evidence="2" type="ORF">A2846_01900</name>
</gene>
<proteinExistence type="predicted"/>
<keyword evidence="1" id="KW-0472">Membrane</keyword>
<evidence type="ECO:0000313" key="2">
    <source>
        <dbReference type="EMBL" id="OGE84095.1"/>
    </source>
</evidence>
<evidence type="ECO:0008006" key="4">
    <source>
        <dbReference type="Google" id="ProtNLM"/>
    </source>
</evidence>
<accession>A0A1F5P2P4</accession>
<protein>
    <recommendedName>
        <fullName evidence="4">HIG1 domain-containing protein</fullName>
    </recommendedName>
</protein>
<keyword evidence="1" id="KW-0812">Transmembrane</keyword>
<reference evidence="2 3" key="1">
    <citation type="journal article" date="2016" name="Nat. Commun.">
        <title>Thousands of microbial genomes shed light on interconnected biogeochemical processes in an aquifer system.</title>
        <authorList>
            <person name="Anantharaman K."/>
            <person name="Brown C.T."/>
            <person name="Hug L.A."/>
            <person name="Sharon I."/>
            <person name="Castelle C.J."/>
            <person name="Probst A.J."/>
            <person name="Thomas B.C."/>
            <person name="Singh A."/>
            <person name="Wilkins M.J."/>
            <person name="Karaoz U."/>
            <person name="Brodie E.L."/>
            <person name="Williams K.H."/>
            <person name="Hubbard S.S."/>
            <person name="Banfield J.F."/>
        </authorList>
    </citation>
    <scope>NUCLEOTIDE SEQUENCE [LARGE SCALE GENOMIC DNA]</scope>
</reference>
<sequence>MTKMLFQFLIALVLFIAAIIALGYLNGLDRKPRDWRIEAKKIVTITVALLLGFLAVYVAAI</sequence>
<feature type="transmembrane region" description="Helical" evidence="1">
    <location>
        <begin position="39"/>
        <end position="60"/>
    </location>
</feature>
<comment type="caution">
    <text evidence="2">The sequence shown here is derived from an EMBL/GenBank/DDBJ whole genome shotgun (WGS) entry which is preliminary data.</text>
</comment>
<feature type="transmembrane region" description="Helical" evidence="1">
    <location>
        <begin position="6"/>
        <end position="27"/>
    </location>
</feature>
<evidence type="ECO:0000256" key="1">
    <source>
        <dbReference type="SAM" id="Phobius"/>
    </source>
</evidence>
<keyword evidence="1" id="KW-1133">Transmembrane helix</keyword>